<evidence type="ECO:0000313" key="1">
    <source>
        <dbReference type="EMBL" id="GKV12874.1"/>
    </source>
</evidence>
<reference evidence="1 2" key="1">
    <citation type="journal article" date="2021" name="Commun. Biol.">
        <title>The genome of Shorea leprosula (Dipterocarpaceae) highlights the ecological relevance of drought in aseasonal tropical rainforests.</title>
        <authorList>
            <person name="Ng K.K.S."/>
            <person name="Kobayashi M.J."/>
            <person name="Fawcett J.A."/>
            <person name="Hatakeyama M."/>
            <person name="Paape T."/>
            <person name="Ng C.H."/>
            <person name="Ang C.C."/>
            <person name="Tnah L.H."/>
            <person name="Lee C.T."/>
            <person name="Nishiyama T."/>
            <person name="Sese J."/>
            <person name="O'Brien M.J."/>
            <person name="Copetti D."/>
            <person name="Mohd Noor M.I."/>
            <person name="Ong R.C."/>
            <person name="Putra M."/>
            <person name="Sireger I.Z."/>
            <person name="Indrioko S."/>
            <person name="Kosugi Y."/>
            <person name="Izuno A."/>
            <person name="Isagi Y."/>
            <person name="Lee S.L."/>
            <person name="Shimizu K.K."/>
        </authorList>
    </citation>
    <scope>NUCLEOTIDE SEQUENCE [LARGE SCALE GENOMIC DNA]</scope>
    <source>
        <strain evidence="1">214</strain>
    </source>
</reference>
<dbReference type="PANTHER" id="PTHR33528:SF14">
    <property type="entry name" value="SOLUTE CARRIER FAMILY 35 MEMBER A4"/>
    <property type="match status" value="1"/>
</dbReference>
<dbReference type="InterPro" id="IPR027854">
    <property type="entry name" value="STMP1"/>
</dbReference>
<dbReference type="AlphaFoldDB" id="A0AAV5JEB6"/>
<organism evidence="1 2">
    <name type="scientific">Rubroshorea leprosula</name>
    <dbReference type="NCBI Taxonomy" id="152421"/>
    <lineage>
        <taxon>Eukaryota</taxon>
        <taxon>Viridiplantae</taxon>
        <taxon>Streptophyta</taxon>
        <taxon>Embryophyta</taxon>
        <taxon>Tracheophyta</taxon>
        <taxon>Spermatophyta</taxon>
        <taxon>Magnoliopsida</taxon>
        <taxon>eudicotyledons</taxon>
        <taxon>Gunneridae</taxon>
        <taxon>Pentapetalae</taxon>
        <taxon>rosids</taxon>
        <taxon>malvids</taxon>
        <taxon>Malvales</taxon>
        <taxon>Dipterocarpaceae</taxon>
        <taxon>Rubroshorea</taxon>
    </lineage>
</organism>
<accession>A0AAV5JEB6</accession>
<proteinExistence type="predicted"/>
<protein>
    <submittedName>
        <fullName evidence="1">Uncharacterized protein</fullName>
    </submittedName>
</protein>
<gene>
    <name evidence="1" type="ORF">SLEP1_g23964</name>
</gene>
<keyword evidence="2" id="KW-1185">Reference proteome</keyword>
<dbReference type="EMBL" id="BPVZ01000037">
    <property type="protein sequence ID" value="GKV12874.1"/>
    <property type="molecule type" value="Genomic_DNA"/>
</dbReference>
<comment type="caution">
    <text evidence="1">The sequence shown here is derived from an EMBL/GenBank/DDBJ whole genome shotgun (WGS) entry which is preliminary data.</text>
</comment>
<dbReference type="Pfam" id="PF15054">
    <property type="entry name" value="DUF4535"/>
    <property type="match status" value="1"/>
</dbReference>
<sequence length="59" mass="6695">MGFIRRSFTFMLGTIAGIYIAQNYSVPDIRKLATMGIFMVKKVEQTYRKPTTDDGEASK</sequence>
<name>A0AAV5JEB6_9ROSI</name>
<dbReference type="PANTHER" id="PTHR33528">
    <property type="entry name" value="OS07G0239500 PROTEIN"/>
    <property type="match status" value="1"/>
</dbReference>
<dbReference type="Proteomes" id="UP001054252">
    <property type="component" value="Unassembled WGS sequence"/>
</dbReference>
<evidence type="ECO:0000313" key="2">
    <source>
        <dbReference type="Proteomes" id="UP001054252"/>
    </source>
</evidence>